<accession>A0A1D8TMN4</accession>
<dbReference type="AlphaFoldDB" id="A0A1D8TMN4"/>
<gene>
    <name evidence="1" type="ORF">BJP34_03695</name>
</gene>
<dbReference type="RefSeq" id="WP_070391172.1">
    <property type="nucleotide sequence ID" value="NZ_CP017599.1"/>
</dbReference>
<dbReference type="KEGG" id="mpro:BJP34_03695"/>
<evidence type="ECO:0000313" key="1">
    <source>
        <dbReference type="EMBL" id="AOW98665.1"/>
    </source>
</evidence>
<proteinExistence type="predicted"/>
<name>A0A1D8TMN4_9CYAN</name>
<reference evidence="2" key="1">
    <citation type="submission" date="2016-10" db="EMBL/GenBank/DDBJ databases">
        <title>Comparative genomics uncovers the prolific and rare metabolic potential of the cyanobacterial genus Moorea.</title>
        <authorList>
            <person name="Leao T."/>
            <person name="Castelao G."/>
            <person name="Korobeynikov A."/>
            <person name="Monroe E.A."/>
            <person name="Podell S."/>
            <person name="Glukhov E."/>
            <person name="Allen E."/>
            <person name="Gerwick W.H."/>
            <person name="Gerwick L."/>
        </authorList>
    </citation>
    <scope>NUCLEOTIDE SEQUENCE [LARGE SCALE GENOMIC DNA]</scope>
    <source>
        <strain evidence="2">PAL-8-15-08-1</strain>
    </source>
</reference>
<evidence type="ECO:0000313" key="2">
    <source>
        <dbReference type="Proteomes" id="UP000177870"/>
    </source>
</evidence>
<dbReference type="Proteomes" id="UP000177870">
    <property type="component" value="Chromosome"/>
</dbReference>
<organism evidence="1 2">
    <name type="scientific">Moorena producens PAL-8-15-08-1</name>
    <dbReference type="NCBI Taxonomy" id="1458985"/>
    <lineage>
        <taxon>Bacteria</taxon>
        <taxon>Bacillati</taxon>
        <taxon>Cyanobacteriota</taxon>
        <taxon>Cyanophyceae</taxon>
        <taxon>Coleofasciculales</taxon>
        <taxon>Coleofasciculaceae</taxon>
        <taxon>Moorena</taxon>
    </lineage>
</organism>
<sequence>MKDKHTQYGRITMKNIVVILTIVCITIAQCFTNQVLADELPQLFAYKSPIAIVWKAQGMGQIKRLNPRVTIPVSIGEKLYRGDLLRIAKGSKVVIKCDYNNKIWTIPEAIWVGVNNGCDGSLKLPQVEVL</sequence>
<dbReference type="EMBL" id="CP017599">
    <property type="protein sequence ID" value="AOW98665.1"/>
    <property type="molecule type" value="Genomic_DNA"/>
</dbReference>
<protein>
    <submittedName>
        <fullName evidence="1">Uncharacterized protein</fullName>
    </submittedName>
</protein>
<dbReference type="OrthoDB" id="582776at2"/>